<dbReference type="Gene3D" id="1.10.287.130">
    <property type="match status" value="1"/>
</dbReference>
<dbReference type="PROSITE" id="PS50113">
    <property type="entry name" value="PAC"/>
    <property type="match status" value="1"/>
</dbReference>
<dbReference type="InterPro" id="IPR036097">
    <property type="entry name" value="HisK_dim/P_sf"/>
</dbReference>
<dbReference type="PRINTS" id="PR00344">
    <property type="entry name" value="BCTRLSENSOR"/>
</dbReference>
<dbReference type="InterPro" id="IPR003661">
    <property type="entry name" value="HisK_dim/P_dom"/>
</dbReference>
<dbReference type="InterPro" id="IPR003594">
    <property type="entry name" value="HATPase_dom"/>
</dbReference>
<protein>
    <recommendedName>
        <fullName evidence="2">histidine kinase</fullName>
        <ecNumber evidence="2">2.7.13.3</ecNumber>
    </recommendedName>
</protein>
<feature type="domain" description="Histidine kinase" evidence="6">
    <location>
        <begin position="310"/>
        <end position="541"/>
    </location>
</feature>
<dbReference type="Pfam" id="PF02518">
    <property type="entry name" value="HATPase_c"/>
    <property type="match status" value="1"/>
</dbReference>
<dbReference type="Gene3D" id="3.30.565.10">
    <property type="entry name" value="Histidine kinase-like ATPase, C-terminal domain"/>
    <property type="match status" value="1"/>
</dbReference>
<sequence length="550" mass="61359">MKSLIQERLAYEIVMSIGNSLELVPMLREGLPTYLRKLNCLAGAVLRHVESEGTHSFETVYAIPKRMGRNSVLKTVLGLIPQELDTDAYAAFMDGLPHLETCDDYRSYLLDLPGFGLLLLIRSAPGFSDTDIKSLAPINVKLGGACRSCDANERLQAEILERNKAEEKYRAIVDNAMDGIYQTTPDGRYVHANPAHARMMGYASPEELMAQVNDIGKTHYVHLEDRERLIEIIERDGQIHGYELEFRRKDGSIGWMSTSARLHTDAQGNGLYFEGTSQDVTRQKLAEKALLEAKLEAERLSQVKSNLLSMVSHELRTPLTSILGFAKIIRRGLTQLDSRDEQCLESLTHFLSRLEGNTKVIITEGERLTELINNVLDLTKLEAGQYEWNIERMSVAEMLRHSLDTTNVLFLDKPITLVRDVPDDLPEIESDHDRLVQVSINLISNAAKFTPEGEVTVSAREEGDRVVVRVADSGIGVLDDEKDLVFETFRQLGNTLTDKPKGTGLGLPICKEIVEYLGGRIWLEDNTGGGSVFAYSLPVKASCPLSPETD</sequence>
<dbReference type="Pfam" id="PF08447">
    <property type="entry name" value="PAS_3"/>
    <property type="match status" value="1"/>
</dbReference>
<dbReference type="RefSeq" id="WP_229591234.1">
    <property type="nucleotide sequence ID" value="NZ_AP024485.1"/>
</dbReference>
<dbReference type="Gene3D" id="3.30.450.20">
    <property type="entry name" value="PAS domain"/>
    <property type="match status" value="1"/>
</dbReference>
<dbReference type="PROSITE" id="PS50112">
    <property type="entry name" value="PAS"/>
    <property type="match status" value="1"/>
</dbReference>
<evidence type="ECO:0000256" key="1">
    <source>
        <dbReference type="ARBA" id="ARBA00000085"/>
    </source>
</evidence>
<evidence type="ECO:0000256" key="2">
    <source>
        <dbReference type="ARBA" id="ARBA00012438"/>
    </source>
</evidence>
<dbReference type="EMBL" id="AP024485">
    <property type="protein sequence ID" value="BCS89253.1"/>
    <property type="molecule type" value="Genomic_DNA"/>
</dbReference>
<evidence type="ECO:0000256" key="5">
    <source>
        <dbReference type="ARBA" id="ARBA00022777"/>
    </source>
</evidence>
<accession>A0ABN6EUV4</accession>
<evidence type="ECO:0000256" key="4">
    <source>
        <dbReference type="ARBA" id="ARBA00022679"/>
    </source>
</evidence>
<keyword evidence="3" id="KW-0597">Phosphoprotein</keyword>
<dbReference type="InterPro" id="IPR000700">
    <property type="entry name" value="PAS-assoc_C"/>
</dbReference>
<feature type="domain" description="PAS" evidence="7">
    <location>
        <begin position="165"/>
        <end position="235"/>
    </location>
</feature>
<dbReference type="SUPFAM" id="SSF55785">
    <property type="entry name" value="PYP-like sensor domain (PAS domain)"/>
    <property type="match status" value="1"/>
</dbReference>
<dbReference type="InterPro" id="IPR001610">
    <property type="entry name" value="PAC"/>
</dbReference>
<dbReference type="InterPro" id="IPR035965">
    <property type="entry name" value="PAS-like_dom_sf"/>
</dbReference>
<organism evidence="9 10">
    <name type="scientific">Pseudodesulfovibrio sediminis</name>
    <dbReference type="NCBI Taxonomy" id="2810563"/>
    <lineage>
        <taxon>Bacteria</taxon>
        <taxon>Pseudomonadati</taxon>
        <taxon>Thermodesulfobacteriota</taxon>
        <taxon>Desulfovibrionia</taxon>
        <taxon>Desulfovibrionales</taxon>
        <taxon>Desulfovibrionaceae</taxon>
    </lineage>
</organism>
<dbReference type="SMART" id="SM00091">
    <property type="entry name" value="PAS"/>
    <property type="match status" value="1"/>
</dbReference>
<dbReference type="SMART" id="SM00388">
    <property type="entry name" value="HisKA"/>
    <property type="match status" value="1"/>
</dbReference>
<dbReference type="CDD" id="cd00130">
    <property type="entry name" value="PAS"/>
    <property type="match status" value="1"/>
</dbReference>
<dbReference type="PANTHER" id="PTHR43047">
    <property type="entry name" value="TWO-COMPONENT HISTIDINE PROTEIN KINASE"/>
    <property type="match status" value="1"/>
</dbReference>
<evidence type="ECO:0000259" key="7">
    <source>
        <dbReference type="PROSITE" id="PS50112"/>
    </source>
</evidence>
<feature type="domain" description="PAC" evidence="8">
    <location>
        <begin position="240"/>
        <end position="292"/>
    </location>
</feature>
<evidence type="ECO:0000259" key="8">
    <source>
        <dbReference type="PROSITE" id="PS50113"/>
    </source>
</evidence>
<dbReference type="SMART" id="SM00086">
    <property type="entry name" value="PAC"/>
    <property type="match status" value="1"/>
</dbReference>
<dbReference type="InterPro" id="IPR004358">
    <property type="entry name" value="Sig_transdc_His_kin-like_C"/>
</dbReference>
<dbReference type="SUPFAM" id="SSF55874">
    <property type="entry name" value="ATPase domain of HSP90 chaperone/DNA topoisomerase II/histidine kinase"/>
    <property type="match status" value="1"/>
</dbReference>
<dbReference type="SUPFAM" id="SSF47384">
    <property type="entry name" value="Homodimeric domain of signal transducing histidine kinase"/>
    <property type="match status" value="1"/>
</dbReference>
<dbReference type="InterPro" id="IPR000014">
    <property type="entry name" value="PAS"/>
</dbReference>
<dbReference type="NCBIfam" id="TIGR00229">
    <property type="entry name" value="sensory_box"/>
    <property type="match status" value="1"/>
</dbReference>
<evidence type="ECO:0000313" key="10">
    <source>
        <dbReference type="Proteomes" id="UP001053296"/>
    </source>
</evidence>
<keyword evidence="5" id="KW-0418">Kinase</keyword>
<reference evidence="9" key="1">
    <citation type="journal article" date="2022" name="Arch. Microbiol.">
        <title>Pseudodesulfovibrio sediminis sp. nov., a mesophilic and neutrophilic sulfate-reducing bacterium isolated from sediment of a brackish lake.</title>
        <authorList>
            <person name="Takahashi A."/>
            <person name="Kojima H."/>
            <person name="Watanabe M."/>
            <person name="Fukui M."/>
        </authorList>
    </citation>
    <scope>NUCLEOTIDE SEQUENCE</scope>
    <source>
        <strain evidence="9">SF6</strain>
    </source>
</reference>
<comment type="catalytic activity">
    <reaction evidence="1">
        <text>ATP + protein L-histidine = ADP + protein N-phospho-L-histidine.</text>
        <dbReference type="EC" id="2.7.13.3"/>
    </reaction>
</comment>
<dbReference type="PANTHER" id="PTHR43047:SF72">
    <property type="entry name" value="OSMOSENSING HISTIDINE PROTEIN KINASE SLN1"/>
    <property type="match status" value="1"/>
</dbReference>
<evidence type="ECO:0000259" key="6">
    <source>
        <dbReference type="PROSITE" id="PS50109"/>
    </source>
</evidence>
<dbReference type="InterPro" id="IPR013655">
    <property type="entry name" value="PAS_fold_3"/>
</dbReference>
<dbReference type="CDD" id="cd00082">
    <property type="entry name" value="HisKA"/>
    <property type="match status" value="1"/>
</dbReference>
<dbReference type="Proteomes" id="UP001053296">
    <property type="component" value="Chromosome"/>
</dbReference>
<dbReference type="Pfam" id="PF00512">
    <property type="entry name" value="HisKA"/>
    <property type="match status" value="1"/>
</dbReference>
<keyword evidence="10" id="KW-1185">Reference proteome</keyword>
<dbReference type="PROSITE" id="PS50109">
    <property type="entry name" value="HIS_KIN"/>
    <property type="match status" value="1"/>
</dbReference>
<keyword evidence="4" id="KW-0808">Transferase</keyword>
<dbReference type="InterPro" id="IPR036890">
    <property type="entry name" value="HATPase_C_sf"/>
</dbReference>
<dbReference type="InterPro" id="IPR005467">
    <property type="entry name" value="His_kinase_dom"/>
</dbReference>
<dbReference type="SMART" id="SM00387">
    <property type="entry name" value="HATPase_c"/>
    <property type="match status" value="1"/>
</dbReference>
<proteinExistence type="predicted"/>
<dbReference type="EC" id="2.7.13.3" evidence="2"/>
<gene>
    <name evidence="9" type="ORF">PSDVSF_24950</name>
</gene>
<evidence type="ECO:0000256" key="3">
    <source>
        <dbReference type="ARBA" id="ARBA00022553"/>
    </source>
</evidence>
<evidence type="ECO:0000313" key="9">
    <source>
        <dbReference type="EMBL" id="BCS89253.1"/>
    </source>
</evidence>
<name>A0ABN6EUV4_9BACT</name>